<gene>
    <name evidence="2" type="ORF">C1H76_7542</name>
</gene>
<evidence type="ECO:0000313" key="2">
    <source>
        <dbReference type="EMBL" id="TKX20289.1"/>
    </source>
</evidence>
<proteinExistence type="predicted"/>
<dbReference type="AlphaFoldDB" id="A0A4U7AQV8"/>
<keyword evidence="1" id="KW-0175">Coiled coil</keyword>
<evidence type="ECO:0000313" key="3">
    <source>
        <dbReference type="Proteomes" id="UP000308133"/>
    </source>
</evidence>
<organism evidence="2 3">
    <name type="scientific">Elsinoe australis</name>
    <dbReference type="NCBI Taxonomy" id="40998"/>
    <lineage>
        <taxon>Eukaryota</taxon>
        <taxon>Fungi</taxon>
        <taxon>Dikarya</taxon>
        <taxon>Ascomycota</taxon>
        <taxon>Pezizomycotina</taxon>
        <taxon>Dothideomycetes</taxon>
        <taxon>Dothideomycetidae</taxon>
        <taxon>Myriangiales</taxon>
        <taxon>Elsinoaceae</taxon>
        <taxon>Elsinoe</taxon>
    </lineage>
</organism>
<protein>
    <submittedName>
        <fullName evidence="2">Uncharacterized protein</fullName>
    </submittedName>
</protein>
<reference evidence="2 3" key="1">
    <citation type="submission" date="2018-02" db="EMBL/GenBank/DDBJ databases">
        <title>Draft genome sequences of Elsinoe sp., causing black scab on jojoba.</title>
        <authorList>
            <person name="Stodart B."/>
            <person name="Jeffress S."/>
            <person name="Ash G."/>
            <person name="Arun Chinnappa K."/>
        </authorList>
    </citation>
    <scope>NUCLEOTIDE SEQUENCE [LARGE SCALE GENOMIC DNA]</scope>
    <source>
        <strain evidence="2 3">Hillstone_2</strain>
    </source>
</reference>
<feature type="coiled-coil region" evidence="1">
    <location>
        <begin position="45"/>
        <end position="72"/>
    </location>
</feature>
<dbReference type="EMBL" id="PTQR01000094">
    <property type="protein sequence ID" value="TKX20289.1"/>
    <property type="molecule type" value="Genomic_DNA"/>
</dbReference>
<accession>A0A4U7AQV8</accession>
<evidence type="ECO:0000256" key="1">
    <source>
        <dbReference type="SAM" id="Coils"/>
    </source>
</evidence>
<name>A0A4U7AQV8_9PEZI</name>
<dbReference type="Proteomes" id="UP000308133">
    <property type="component" value="Unassembled WGS sequence"/>
</dbReference>
<comment type="caution">
    <text evidence="2">The sequence shown here is derived from an EMBL/GenBank/DDBJ whole genome shotgun (WGS) entry which is preliminary data.</text>
</comment>
<sequence length="127" mass="14632">MEKVAASVSTGQHTFIDEDDERRAEWVSAAIERFESSTDAAMLPLRQIGNQMRAKEQQLEDLLLENAELRWVICSLKEGSREEEKEEKLLVGLARDNTSDRFDDANSLLHSFTTFLGWRRKKEQSLC</sequence>